<evidence type="ECO:0000256" key="1">
    <source>
        <dbReference type="SAM" id="MobiDB-lite"/>
    </source>
</evidence>
<keyword evidence="3" id="KW-1185">Reference proteome</keyword>
<proteinExistence type="predicted"/>
<sequence length="118" mass="12576">MHLTTHQHRFSLPASHKQHTPNFDLQTVNIAAPTLGHQHAEQINLKPPPLPRVSATLSSPDISPGHPGECVIARIAMISLLSPDMSSSAATLSPCRSIPSTPLAPVRLDKGKSQDVTA</sequence>
<protein>
    <submittedName>
        <fullName evidence="2">Uncharacterized protein</fullName>
    </submittedName>
</protein>
<feature type="region of interest" description="Disordered" evidence="1">
    <location>
        <begin position="86"/>
        <end position="118"/>
    </location>
</feature>
<dbReference type="InParanoid" id="S8DJW9"/>
<accession>S8DJW9</accession>
<dbReference type="Proteomes" id="UP000015241">
    <property type="component" value="Unassembled WGS sequence"/>
</dbReference>
<evidence type="ECO:0000313" key="2">
    <source>
        <dbReference type="EMBL" id="EPS93112.1"/>
    </source>
</evidence>
<organism evidence="2 3">
    <name type="scientific">Fomitopsis schrenkii</name>
    <name type="common">Brown rot fungus</name>
    <dbReference type="NCBI Taxonomy" id="2126942"/>
    <lineage>
        <taxon>Eukaryota</taxon>
        <taxon>Fungi</taxon>
        <taxon>Dikarya</taxon>
        <taxon>Basidiomycota</taxon>
        <taxon>Agaricomycotina</taxon>
        <taxon>Agaricomycetes</taxon>
        <taxon>Polyporales</taxon>
        <taxon>Fomitopsis</taxon>
    </lineage>
</organism>
<evidence type="ECO:0000313" key="3">
    <source>
        <dbReference type="Proteomes" id="UP000015241"/>
    </source>
</evidence>
<feature type="compositionally biased region" description="Basic and acidic residues" evidence="1">
    <location>
        <begin position="107"/>
        <end position="118"/>
    </location>
</feature>
<gene>
    <name evidence="2" type="ORF">FOMPIDRAFT_1056280</name>
</gene>
<dbReference type="HOGENOM" id="CLU_2073187_0_0_1"/>
<name>S8DJW9_FOMSC</name>
<reference evidence="2 3" key="1">
    <citation type="journal article" date="2012" name="Science">
        <title>The Paleozoic origin of enzymatic lignin decomposition reconstructed from 31 fungal genomes.</title>
        <authorList>
            <person name="Floudas D."/>
            <person name="Binder M."/>
            <person name="Riley R."/>
            <person name="Barry K."/>
            <person name="Blanchette R.A."/>
            <person name="Henrissat B."/>
            <person name="Martinez A.T."/>
            <person name="Otillar R."/>
            <person name="Spatafora J.W."/>
            <person name="Yadav J.S."/>
            <person name="Aerts A."/>
            <person name="Benoit I."/>
            <person name="Boyd A."/>
            <person name="Carlson A."/>
            <person name="Copeland A."/>
            <person name="Coutinho P.M."/>
            <person name="de Vries R.P."/>
            <person name="Ferreira P."/>
            <person name="Findley K."/>
            <person name="Foster B."/>
            <person name="Gaskell J."/>
            <person name="Glotzer D."/>
            <person name="Gorecki P."/>
            <person name="Heitman J."/>
            <person name="Hesse C."/>
            <person name="Hori C."/>
            <person name="Igarashi K."/>
            <person name="Jurgens J.A."/>
            <person name="Kallen N."/>
            <person name="Kersten P."/>
            <person name="Kohler A."/>
            <person name="Kuees U."/>
            <person name="Kumar T.K.A."/>
            <person name="Kuo A."/>
            <person name="LaButti K."/>
            <person name="Larrondo L.F."/>
            <person name="Lindquist E."/>
            <person name="Ling A."/>
            <person name="Lombard V."/>
            <person name="Lucas S."/>
            <person name="Lundell T."/>
            <person name="Martin R."/>
            <person name="McLaughlin D.J."/>
            <person name="Morgenstern I."/>
            <person name="Morin E."/>
            <person name="Murat C."/>
            <person name="Nagy L.G."/>
            <person name="Nolan M."/>
            <person name="Ohm R.A."/>
            <person name="Patyshakuliyeva A."/>
            <person name="Rokas A."/>
            <person name="Ruiz-Duenas F.J."/>
            <person name="Sabat G."/>
            <person name="Salamov A."/>
            <person name="Samejima M."/>
            <person name="Schmutz J."/>
            <person name="Slot J.C."/>
            <person name="St John F."/>
            <person name="Stenlid J."/>
            <person name="Sun H."/>
            <person name="Sun S."/>
            <person name="Syed K."/>
            <person name="Tsang A."/>
            <person name="Wiebenga A."/>
            <person name="Young D."/>
            <person name="Pisabarro A."/>
            <person name="Eastwood D.C."/>
            <person name="Martin F."/>
            <person name="Cullen D."/>
            <person name="Grigoriev I.V."/>
            <person name="Hibbett D.S."/>
        </authorList>
    </citation>
    <scope>NUCLEOTIDE SEQUENCE</scope>
    <source>
        <strain evidence="3">FP-58527</strain>
    </source>
</reference>
<dbReference type="EMBL" id="KE504299">
    <property type="protein sequence ID" value="EPS93112.1"/>
    <property type="molecule type" value="Genomic_DNA"/>
</dbReference>
<dbReference type="AlphaFoldDB" id="S8DJW9"/>